<dbReference type="Proteomes" id="UP000318405">
    <property type="component" value="Unassembled WGS sequence"/>
</dbReference>
<feature type="region of interest" description="Disordered" evidence="1">
    <location>
        <begin position="245"/>
        <end position="269"/>
    </location>
</feature>
<dbReference type="Gene3D" id="3.10.620.30">
    <property type="match status" value="1"/>
</dbReference>
<dbReference type="PANTHER" id="PTHR33490:SF6">
    <property type="entry name" value="SLL1049 PROTEIN"/>
    <property type="match status" value="1"/>
</dbReference>
<dbReference type="EMBL" id="VLTJ01000042">
    <property type="protein sequence ID" value="TSH88988.1"/>
    <property type="molecule type" value="Genomic_DNA"/>
</dbReference>
<keyword evidence="4" id="KW-1185">Reference proteome</keyword>
<evidence type="ECO:0000313" key="3">
    <source>
        <dbReference type="EMBL" id="TSH88988.1"/>
    </source>
</evidence>
<dbReference type="RefSeq" id="WP_143951104.1">
    <property type="nucleotide sequence ID" value="NZ_BAABMB010000005.1"/>
</dbReference>
<protein>
    <submittedName>
        <fullName evidence="3">Transglutaminase family protein</fullName>
    </submittedName>
</protein>
<dbReference type="InterPro" id="IPR013589">
    <property type="entry name" value="Bac_transglu_N"/>
</dbReference>
<feature type="domain" description="Transglutaminase-like" evidence="2">
    <location>
        <begin position="157"/>
        <end position="219"/>
    </location>
</feature>
<gene>
    <name evidence="3" type="ORF">FOZ76_25540</name>
</gene>
<dbReference type="PANTHER" id="PTHR33490">
    <property type="entry name" value="BLR5614 PROTEIN-RELATED"/>
    <property type="match status" value="1"/>
</dbReference>
<accession>A0A556A7X2</accession>
<sequence length="269" mass="29630">MQYHIRHVTTYHYTAPVNHSTQVLRLTPREEPHQHVLRWHIAAPGPLHASIDAYGNVTHILSVHRRLDAIELVASGFVDVQPLQDGRLQAQGSLPVQVYCVQTPLTRATPAVLAFCQDVLSQGMNDPDDAMRLTTAIHGAVAYEPGVTDVTTDAERVLELGHGVCQDHAHLFLACARGLGRPARYVSGYLHTTAEHMASHAWVDVWFDAVGWVSIDVTHNQFTNENHCRLAVARDYDSAAPVRGVRRGGGDESMSVSVEVLPHEAAQQQ</sequence>
<dbReference type="Pfam" id="PF08379">
    <property type="entry name" value="Bact_transglu_N"/>
    <property type="match status" value="1"/>
</dbReference>
<proteinExistence type="predicted"/>
<dbReference type="AlphaFoldDB" id="A0A556A7X2"/>
<dbReference type="Pfam" id="PF01841">
    <property type="entry name" value="Transglut_core"/>
    <property type="match status" value="1"/>
</dbReference>
<dbReference type="InterPro" id="IPR038765">
    <property type="entry name" value="Papain-like_cys_pep_sf"/>
</dbReference>
<name>A0A556A7X2_9BURK</name>
<dbReference type="InterPro" id="IPR002931">
    <property type="entry name" value="Transglutaminase-like"/>
</dbReference>
<organism evidence="3 4">
    <name type="scientific">Verticiella sediminum</name>
    <dbReference type="NCBI Taxonomy" id="1247510"/>
    <lineage>
        <taxon>Bacteria</taxon>
        <taxon>Pseudomonadati</taxon>
        <taxon>Pseudomonadota</taxon>
        <taxon>Betaproteobacteria</taxon>
        <taxon>Burkholderiales</taxon>
        <taxon>Alcaligenaceae</taxon>
        <taxon>Verticiella</taxon>
    </lineage>
</organism>
<evidence type="ECO:0000313" key="4">
    <source>
        <dbReference type="Proteomes" id="UP000318405"/>
    </source>
</evidence>
<dbReference type="SUPFAM" id="SSF54001">
    <property type="entry name" value="Cysteine proteinases"/>
    <property type="match status" value="1"/>
</dbReference>
<comment type="caution">
    <text evidence="3">The sequence shown here is derived from an EMBL/GenBank/DDBJ whole genome shotgun (WGS) entry which is preliminary data.</text>
</comment>
<evidence type="ECO:0000256" key="1">
    <source>
        <dbReference type="SAM" id="MobiDB-lite"/>
    </source>
</evidence>
<reference evidence="3 4" key="1">
    <citation type="submission" date="2019-07" db="EMBL/GenBank/DDBJ databases">
        <title>Qingshengfaniella alkalisoli gen. nov., sp. nov., isolated from saline soil.</title>
        <authorList>
            <person name="Xu L."/>
            <person name="Huang X.-X."/>
            <person name="Sun J.-Q."/>
        </authorList>
    </citation>
    <scope>NUCLEOTIDE SEQUENCE [LARGE SCALE GENOMIC DNA]</scope>
    <source>
        <strain evidence="3 4">DSM 27279</strain>
    </source>
</reference>
<dbReference type="SMART" id="SM00460">
    <property type="entry name" value="TGc"/>
    <property type="match status" value="1"/>
</dbReference>
<dbReference type="OrthoDB" id="5438043at2"/>
<evidence type="ECO:0000259" key="2">
    <source>
        <dbReference type="SMART" id="SM00460"/>
    </source>
</evidence>